<evidence type="ECO:0008006" key="4">
    <source>
        <dbReference type="Google" id="ProtNLM"/>
    </source>
</evidence>
<dbReference type="RefSeq" id="WP_129899884.1">
    <property type="nucleotide sequence ID" value="NZ_RCYH01000010.1"/>
</dbReference>
<name>A0A844DZJ5_EUBRA</name>
<protein>
    <recommendedName>
        <fullName evidence="4">Tetratricopeptide repeat protein</fullName>
    </recommendedName>
</protein>
<dbReference type="Proteomes" id="UP000431304">
    <property type="component" value="Unassembled WGS sequence"/>
</dbReference>
<dbReference type="InterPro" id="IPR011990">
    <property type="entry name" value="TPR-like_helical_dom_sf"/>
</dbReference>
<evidence type="ECO:0000256" key="1">
    <source>
        <dbReference type="SAM" id="Phobius"/>
    </source>
</evidence>
<comment type="caution">
    <text evidence="2">The sequence shown here is derived from an EMBL/GenBank/DDBJ whole genome shotgun (WGS) entry which is preliminary data.</text>
</comment>
<proteinExistence type="predicted"/>
<evidence type="ECO:0000313" key="2">
    <source>
        <dbReference type="EMBL" id="MSD14728.1"/>
    </source>
</evidence>
<dbReference type="AlphaFoldDB" id="A0A844DZJ5"/>
<organism evidence="2 3">
    <name type="scientific">Eubacterium ramulus</name>
    <dbReference type="NCBI Taxonomy" id="39490"/>
    <lineage>
        <taxon>Bacteria</taxon>
        <taxon>Bacillati</taxon>
        <taxon>Bacillota</taxon>
        <taxon>Clostridia</taxon>
        <taxon>Eubacteriales</taxon>
        <taxon>Eubacteriaceae</taxon>
        <taxon>Eubacterium</taxon>
    </lineage>
</organism>
<keyword evidence="1" id="KW-0812">Transmembrane</keyword>
<feature type="transmembrane region" description="Helical" evidence="1">
    <location>
        <begin position="31"/>
        <end position="64"/>
    </location>
</feature>
<keyword evidence="1" id="KW-0472">Membrane</keyword>
<reference evidence="2 3" key="1">
    <citation type="journal article" date="2019" name="Nat. Med.">
        <title>A library of human gut bacterial isolates paired with longitudinal multiomics data enables mechanistic microbiome research.</title>
        <authorList>
            <person name="Poyet M."/>
            <person name="Groussin M."/>
            <person name="Gibbons S.M."/>
            <person name="Avila-Pacheco J."/>
            <person name="Jiang X."/>
            <person name="Kearney S.M."/>
            <person name="Perrotta A.R."/>
            <person name="Berdy B."/>
            <person name="Zhao S."/>
            <person name="Lieberman T.D."/>
            <person name="Swanson P.K."/>
            <person name="Smith M."/>
            <person name="Roesemann S."/>
            <person name="Alexander J.E."/>
            <person name="Rich S.A."/>
            <person name="Livny J."/>
            <person name="Vlamakis H."/>
            <person name="Clish C."/>
            <person name="Bullock K."/>
            <person name="Deik A."/>
            <person name="Scott J."/>
            <person name="Pierce K.A."/>
            <person name="Xavier R.J."/>
            <person name="Alm E.J."/>
        </authorList>
    </citation>
    <scope>NUCLEOTIDE SEQUENCE [LARGE SCALE GENOMIC DNA]</scope>
    <source>
        <strain evidence="2 3">BIOML-A3</strain>
    </source>
</reference>
<evidence type="ECO:0000313" key="3">
    <source>
        <dbReference type="Proteomes" id="UP000431304"/>
    </source>
</evidence>
<keyword evidence="1" id="KW-1133">Transmembrane helix</keyword>
<gene>
    <name evidence="2" type="ORF">GKE72_01295</name>
</gene>
<sequence length="244" mass="27847">MAKQEITFDTNNIYINGKKHSAKTYKTCSTLLYILAIIALIIGIPTFIAGGFIFVIIALFCIWLGRKYGSLYRDFLSHRDHDARQYAQNIPHVDHVNYDEHISYMQYNDSLRSAVDKYYTGMENIQAMWSVMYNLKITTGEKAEQFENACYENIEDLKTMIAAQKAANFPSDIPPQVPAFVRLAMLYEKQQRYEEAINICVTAIKCGATHDGNKGKMYGRLARLIKKSGITPSSEIESLLIEKK</sequence>
<dbReference type="SUPFAM" id="SSF48452">
    <property type="entry name" value="TPR-like"/>
    <property type="match status" value="1"/>
</dbReference>
<accession>A0A844DZJ5</accession>
<dbReference type="EMBL" id="WKRA01000001">
    <property type="protein sequence ID" value="MSD14728.1"/>
    <property type="molecule type" value="Genomic_DNA"/>
</dbReference>